<sequence>MAWRKAATFSGIDSAERLACLQQLCGSSTSSASVDALLIIGGVDSFHSTISQAVLKYLFLGSAGQELLGEQVISQQHECLEDVVLVIAAQECRIFYSSESHAAVQILPMISQWRHVHEFTFHDAMDPDEQETRKMLAFKDMVADFQRIGIPYGLDQGAGKDLNDTMIPEKWPLIQSYGLEDGNSSSSKGGFFTMHHDVVNVSSLLRDRIIELDTFSAKRVLLEVEPLLMHHYNQFLLKLDHAESTETRNTKSEVEMGEDLLSFYEFGTMQYESRGLHVGATRGARVLFGKRTSDLANKSSSTVHLKGASCGVFPATHMLVQVEDPFTGVRFVRTYFLSTGKVCHRIVDEDALVHPVAQQLEQHTDVETNLVDTRLMIELYTLLLRGFKAGVQTLVTMCRQQTKAPDTLESCAAAAKGKAIDVMTKYSMSRSHALQNYQVPAAFLENHLSVHAECMDSRGQTTDFHPQKTNLVYVSIRFVDIPSTVVPNESLGSLVVGDTVFFKPQGAGLQRSNEASAASFLSITKSFPYFRSWIQNGKEADFAQALVATLRSEFMLQSPAIQLGRAIATMDAMVDAAADSNSGQSDQGAQTAQVALSKALLLLDCDELPCLRGVMRLFSGGLVFLSPHVNPILISFAKHVSSFRVMPSQYEELVLLQIDLKEDDHTSSTPLSESLPFSFFSQSAYIPLLSGSRFQEEIIRVLSTWKHTAESLEIPFYRPHDLGVTFEGDTPRDSKASAGGNSAELPLVVQQTCVDLVKSQRSSAHENAQLIDAFFPRWFIPKDANPATTLGKPSADPRKVCVPITAMLGIPGSDVVNIAKSICAISSSTNDWVYIVVDARDANSGGKSGQQQYEQYAFEHIQLKLRKNLEVIKSDMNCLLHPRIMLSVVGFVDTITVATAIKRLALGAPPLQIKLSAVVACVSVTNVYLPDARATQSPFPRVFDQMTAGFTTHIVVTHSADVSASQLGPLRFRMDQVNPFADIHVLSQQVFEGSISSLLVLDRFESAYYTSFRGIHFPEWDTLSGNHNMSRYVAELASTGKLLPVSVRFEIAPGMERSSFLHLVGSTLTPFAAFTKSIKKLPTEASSSMSDKPEDLKGIRLAQSLATGKVRGYKQSLLSNNGVPRSDTSVSQSSAETAAKREHKFGDRCWGVEARVIFSCDPDCVYHYVSTGTSARLRIIDASSQQEPPSLEICITGCDLNIPKLHELLLHCYARVEGSVQPLRSKSTISIDEKREIQKIHALDPLPEGYLYDGTNYVDFFGGRYEFHPNIAQFIDEYVAASNECTKQANAKAEENRHALQTFVKQIV</sequence>
<dbReference type="InParanoid" id="K3W7E2"/>
<dbReference type="Pfam" id="PF23281">
    <property type="entry name" value="DAAF9_N"/>
    <property type="match status" value="1"/>
</dbReference>
<proteinExistence type="predicted"/>
<evidence type="ECO:0000313" key="3">
    <source>
        <dbReference type="EnsemblProtists" id="PYU1_T000883"/>
    </source>
</evidence>
<dbReference type="EMBL" id="GL376620">
    <property type="status" value="NOT_ANNOTATED_CDS"/>
    <property type="molecule type" value="Genomic_DNA"/>
</dbReference>
<reference evidence="3" key="3">
    <citation type="submission" date="2015-02" db="UniProtKB">
        <authorList>
            <consortium name="EnsemblProtists"/>
        </authorList>
    </citation>
    <scope>IDENTIFICATION</scope>
    <source>
        <strain evidence="3">DAOM BR144</strain>
    </source>
</reference>
<dbReference type="STRING" id="431595.K3W7E2"/>
<dbReference type="eggNOG" id="ENOG502QUJP">
    <property type="taxonomic scope" value="Eukaryota"/>
</dbReference>
<dbReference type="InterPro" id="IPR056498">
    <property type="entry name" value="DAAF9_N"/>
</dbReference>
<dbReference type="CDD" id="cd22936">
    <property type="entry name" value="shulin_C20orf194-like"/>
    <property type="match status" value="1"/>
</dbReference>
<dbReference type="OMA" id="HPAGEKW"/>
<dbReference type="InterPro" id="IPR040342">
    <property type="entry name" value="DNAAF9"/>
</dbReference>
<protein>
    <submittedName>
        <fullName evidence="3">Uncharacterized protein</fullName>
    </submittedName>
</protein>
<evidence type="ECO:0000259" key="1">
    <source>
        <dbReference type="Pfam" id="PF23281"/>
    </source>
</evidence>
<accession>K3W7E2</accession>
<dbReference type="HOGENOM" id="CLU_008324_0_0_1"/>
<feature type="domain" description="DAAF9 N-terminal" evidence="1">
    <location>
        <begin position="5"/>
        <end position="206"/>
    </location>
</feature>
<dbReference type="Proteomes" id="UP000019132">
    <property type="component" value="Unassembled WGS sequence"/>
</dbReference>
<feature type="domain" description="DAAF9" evidence="2">
    <location>
        <begin position="804"/>
        <end position="981"/>
    </location>
</feature>
<dbReference type="PANTHER" id="PTHR33664">
    <property type="entry name" value="RCG26366"/>
    <property type="match status" value="1"/>
</dbReference>
<organism evidence="3 4">
    <name type="scientific">Globisporangium ultimum (strain ATCC 200006 / CBS 805.95 / DAOM BR144)</name>
    <name type="common">Pythium ultimum</name>
    <dbReference type="NCBI Taxonomy" id="431595"/>
    <lineage>
        <taxon>Eukaryota</taxon>
        <taxon>Sar</taxon>
        <taxon>Stramenopiles</taxon>
        <taxon>Oomycota</taxon>
        <taxon>Peronosporomycetes</taxon>
        <taxon>Pythiales</taxon>
        <taxon>Pythiaceae</taxon>
        <taxon>Globisporangium</taxon>
    </lineage>
</organism>
<dbReference type="InterPro" id="IPR057478">
    <property type="entry name" value="DAAF9_2"/>
</dbReference>
<keyword evidence="4" id="KW-1185">Reference proteome</keyword>
<dbReference type="EnsemblProtists" id="PYU1_T000883">
    <property type="protein sequence ID" value="PYU1_T000883"/>
    <property type="gene ID" value="PYU1_G000883"/>
</dbReference>
<reference evidence="4" key="2">
    <citation type="submission" date="2010-04" db="EMBL/GenBank/DDBJ databases">
        <authorList>
            <person name="Buell R."/>
            <person name="Hamilton J."/>
            <person name="Hostetler J."/>
        </authorList>
    </citation>
    <scope>NUCLEOTIDE SEQUENCE [LARGE SCALE GENOMIC DNA]</scope>
    <source>
        <strain evidence="4">DAOM:BR144</strain>
    </source>
</reference>
<evidence type="ECO:0000313" key="4">
    <source>
        <dbReference type="Proteomes" id="UP000019132"/>
    </source>
</evidence>
<reference evidence="4" key="1">
    <citation type="journal article" date="2010" name="Genome Biol.">
        <title>Genome sequence of the necrotrophic plant pathogen Pythium ultimum reveals original pathogenicity mechanisms and effector repertoire.</title>
        <authorList>
            <person name="Levesque C.A."/>
            <person name="Brouwer H."/>
            <person name="Cano L."/>
            <person name="Hamilton J.P."/>
            <person name="Holt C."/>
            <person name="Huitema E."/>
            <person name="Raffaele S."/>
            <person name="Robideau G.P."/>
            <person name="Thines M."/>
            <person name="Win J."/>
            <person name="Zerillo M.M."/>
            <person name="Beakes G.W."/>
            <person name="Boore J.L."/>
            <person name="Busam D."/>
            <person name="Dumas B."/>
            <person name="Ferriera S."/>
            <person name="Fuerstenberg S.I."/>
            <person name="Gachon C.M."/>
            <person name="Gaulin E."/>
            <person name="Govers F."/>
            <person name="Grenville-Briggs L."/>
            <person name="Horner N."/>
            <person name="Hostetler J."/>
            <person name="Jiang R.H."/>
            <person name="Johnson J."/>
            <person name="Krajaejun T."/>
            <person name="Lin H."/>
            <person name="Meijer H.J."/>
            <person name="Moore B."/>
            <person name="Morris P."/>
            <person name="Phuntmart V."/>
            <person name="Puiu D."/>
            <person name="Shetty J."/>
            <person name="Stajich J.E."/>
            <person name="Tripathy S."/>
            <person name="Wawra S."/>
            <person name="van West P."/>
            <person name="Whitty B.R."/>
            <person name="Coutinho P.M."/>
            <person name="Henrissat B."/>
            <person name="Martin F."/>
            <person name="Thomas P.D."/>
            <person name="Tyler B.M."/>
            <person name="De Vries R.P."/>
            <person name="Kamoun S."/>
            <person name="Yandell M."/>
            <person name="Tisserat N."/>
            <person name="Buell C.R."/>
        </authorList>
    </citation>
    <scope>NUCLEOTIDE SEQUENCE</scope>
    <source>
        <strain evidence="4">DAOM:BR144</strain>
    </source>
</reference>
<dbReference type="Pfam" id="PF25204">
    <property type="entry name" value="DAAF9_2"/>
    <property type="match status" value="1"/>
</dbReference>
<dbReference type="VEuPathDB" id="FungiDB:PYU1_G000883"/>
<name>K3W7E2_GLOUD</name>
<dbReference type="PANTHER" id="PTHR33664:SF1">
    <property type="entry name" value="DYNEIN AXONEMAL ASSEMBLY FACTOR 9"/>
    <property type="match status" value="1"/>
</dbReference>
<evidence type="ECO:0000259" key="2">
    <source>
        <dbReference type="Pfam" id="PF25204"/>
    </source>
</evidence>